<keyword evidence="1" id="KW-0238">DNA-binding</keyword>
<dbReference type="AlphaFoldDB" id="A0A834BX64"/>
<keyword evidence="1" id="KW-0808">Transferase</keyword>
<evidence type="ECO:0000313" key="1">
    <source>
        <dbReference type="EMBL" id="KAF6721597.1"/>
    </source>
</evidence>
<evidence type="ECO:0000313" key="2">
    <source>
        <dbReference type="Proteomes" id="UP000646548"/>
    </source>
</evidence>
<dbReference type="GO" id="GO:0016301">
    <property type="term" value="F:kinase activity"/>
    <property type="evidence" value="ECO:0007669"/>
    <property type="project" value="UniProtKB-KW"/>
</dbReference>
<sequence>MNSPDEYSEITREAVRRLNNIPDLEEMKNIHKKMYDLFDDDDHRAFLNLLKNMLDLDPRQRITPSQALDHDFITMRHLSDSAKDSYAAIAQTTMRQAQLPGMERTTPTADGPVDVKEVFEEELKQVISSGN</sequence>
<dbReference type="GO" id="GO:0003677">
    <property type="term" value="F:DNA binding"/>
    <property type="evidence" value="ECO:0007669"/>
    <property type="project" value="UniProtKB-KW"/>
</dbReference>
<gene>
    <name evidence="1" type="ORF">FQA47_021071</name>
</gene>
<dbReference type="EMBL" id="WKFB01000488">
    <property type="protein sequence ID" value="KAF6721597.1"/>
    <property type="molecule type" value="Genomic_DNA"/>
</dbReference>
<keyword evidence="1" id="KW-0418">Kinase</keyword>
<proteinExistence type="predicted"/>
<accession>A0A834BX64</accession>
<protein>
    <submittedName>
        <fullName evidence="1">Homeodomain-interacting protein kinase 1</fullName>
    </submittedName>
</protein>
<dbReference type="InterPro" id="IPR011009">
    <property type="entry name" value="Kinase-like_dom_sf"/>
</dbReference>
<dbReference type="SUPFAM" id="SSF56112">
    <property type="entry name" value="Protein kinase-like (PK-like)"/>
    <property type="match status" value="1"/>
</dbReference>
<dbReference type="Proteomes" id="UP000646548">
    <property type="component" value="Unassembled WGS sequence"/>
</dbReference>
<organism evidence="1 2">
    <name type="scientific">Oryzias melastigma</name>
    <name type="common">Marine medaka</name>
    <dbReference type="NCBI Taxonomy" id="30732"/>
    <lineage>
        <taxon>Eukaryota</taxon>
        <taxon>Metazoa</taxon>
        <taxon>Chordata</taxon>
        <taxon>Craniata</taxon>
        <taxon>Vertebrata</taxon>
        <taxon>Euteleostomi</taxon>
        <taxon>Actinopterygii</taxon>
        <taxon>Neopterygii</taxon>
        <taxon>Teleostei</taxon>
        <taxon>Neoteleostei</taxon>
        <taxon>Acanthomorphata</taxon>
        <taxon>Ovalentaria</taxon>
        <taxon>Atherinomorphae</taxon>
        <taxon>Beloniformes</taxon>
        <taxon>Adrianichthyidae</taxon>
        <taxon>Oryziinae</taxon>
        <taxon>Oryzias</taxon>
    </lineage>
</organism>
<keyword evidence="1" id="KW-0371">Homeobox</keyword>
<dbReference type="Gene3D" id="1.10.510.10">
    <property type="entry name" value="Transferase(Phosphotransferase) domain 1"/>
    <property type="match status" value="1"/>
</dbReference>
<reference evidence="1" key="1">
    <citation type="journal article" name="BMC Genomics">
        <title>Long-read sequencing and de novo genome assembly of marine medaka (Oryzias melastigma).</title>
        <authorList>
            <person name="Liang P."/>
            <person name="Saqib H.S.A."/>
            <person name="Ni X."/>
            <person name="Shen Y."/>
        </authorList>
    </citation>
    <scope>NUCLEOTIDE SEQUENCE</scope>
    <source>
        <strain evidence="1">Bigg-433</strain>
    </source>
</reference>
<name>A0A834BX64_ORYME</name>
<comment type="caution">
    <text evidence="1">The sequence shown here is derived from an EMBL/GenBank/DDBJ whole genome shotgun (WGS) entry which is preliminary data.</text>
</comment>